<evidence type="ECO:0000313" key="3">
    <source>
        <dbReference type="Proteomes" id="UP000612899"/>
    </source>
</evidence>
<dbReference type="PANTHER" id="PTHR45527">
    <property type="entry name" value="NONRIBOSOMAL PEPTIDE SYNTHETASE"/>
    <property type="match status" value="1"/>
</dbReference>
<dbReference type="AlphaFoldDB" id="A0A8J3QJS0"/>
<reference evidence="2" key="1">
    <citation type="submission" date="2021-01" db="EMBL/GenBank/DDBJ databases">
        <title>Whole genome shotgun sequence of Rhizocola hellebori NBRC 109834.</title>
        <authorList>
            <person name="Komaki H."/>
            <person name="Tamura T."/>
        </authorList>
    </citation>
    <scope>NUCLEOTIDE SEQUENCE</scope>
    <source>
        <strain evidence="2">NBRC 109834</strain>
    </source>
</reference>
<dbReference type="GO" id="GO:0044550">
    <property type="term" value="P:secondary metabolite biosynthetic process"/>
    <property type="evidence" value="ECO:0007669"/>
    <property type="project" value="TreeGrafter"/>
</dbReference>
<sequence>MPPYAVPVAQLWADFQGPVTGSEPMTWGQRSIWKAYSEFRPYTSWLNICRVLAVPRRAAGDVESVTRAVGELISRHESLRTRIDVAALRQVPHPDGQLPIAVTLGSAESMDAESIKDAMGEVPYDYGEEWPLRVTLVTDSSGRVTHLALVFSHVAVDFHASEILLRELRLILLRGKPPGPAGLQSLEIARREAGPMSHRSDAARAYWTKEYGHLPKSMFAEVAPPLTPRFRRALLESSAVEGAMRILAARHRVSTATVLLAATAALIGEWTGHDRCALFTMVNNRYQAGYQDAISKLNQVGLFVLELTGRPGLDELIPRTWQSALRAYRHAYYDPLVMDETLREIGRPPGSGLEPFCYFNDLRLPNSSADEGPLPELKTVQDALENTRLTWPETLERFAWRFRMQVLDTPRGVGLSVTADSAYLPPQRVEDFLFELEKMVVRAAHQVSRPDQS</sequence>
<evidence type="ECO:0000259" key="1">
    <source>
        <dbReference type="Pfam" id="PF00668"/>
    </source>
</evidence>
<dbReference type="SUPFAM" id="SSF52777">
    <property type="entry name" value="CoA-dependent acyltransferases"/>
    <property type="match status" value="2"/>
</dbReference>
<organism evidence="2 3">
    <name type="scientific">Rhizocola hellebori</name>
    <dbReference type="NCBI Taxonomy" id="1392758"/>
    <lineage>
        <taxon>Bacteria</taxon>
        <taxon>Bacillati</taxon>
        <taxon>Actinomycetota</taxon>
        <taxon>Actinomycetes</taxon>
        <taxon>Micromonosporales</taxon>
        <taxon>Micromonosporaceae</taxon>
        <taxon>Rhizocola</taxon>
    </lineage>
</organism>
<accession>A0A8J3QJS0</accession>
<dbReference type="Pfam" id="PF00668">
    <property type="entry name" value="Condensation"/>
    <property type="match status" value="1"/>
</dbReference>
<proteinExistence type="predicted"/>
<dbReference type="Proteomes" id="UP000612899">
    <property type="component" value="Unassembled WGS sequence"/>
</dbReference>
<dbReference type="PANTHER" id="PTHR45527:SF1">
    <property type="entry name" value="FATTY ACID SYNTHASE"/>
    <property type="match status" value="1"/>
</dbReference>
<keyword evidence="3" id="KW-1185">Reference proteome</keyword>
<comment type="caution">
    <text evidence="2">The sequence shown here is derived from an EMBL/GenBank/DDBJ whole genome shotgun (WGS) entry which is preliminary data.</text>
</comment>
<dbReference type="InterPro" id="IPR023213">
    <property type="entry name" value="CAT-like_dom_sf"/>
</dbReference>
<dbReference type="InterPro" id="IPR001242">
    <property type="entry name" value="Condensation_dom"/>
</dbReference>
<dbReference type="EMBL" id="BONY01000116">
    <property type="protein sequence ID" value="GIH11029.1"/>
    <property type="molecule type" value="Genomic_DNA"/>
</dbReference>
<dbReference type="GO" id="GO:0043041">
    <property type="term" value="P:amino acid activation for nonribosomal peptide biosynthetic process"/>
    <property type="evidence" value="ECO:0007669"/>
    <property type="project" value="TreeGrafter"/>
</dbReference>
<protein>
    <recommendedName>
        <fullName evidence="1">Condensation domain-containing protein</fullName>
    </recommendedName>
</protein>
<dbReference type="Gene3D" id="3.30.559.10">
    <property type="entry name" value="Chloramphenicol acetyltransferase-like domain"/>
    <property type="match status" value="1"/>
</dbReference>
<dbReference type="Gene3D" id="3.30.559.30">
    <property type="entry name" value="Nonribosomal peptide synthetase, condensation domain"/>
    <property type="match status" value="1"/>
</dbReference>
<evidence type="ECO:0000313" key="2">
    <source>
        <dbReference type="EMBL" id="GIH11029.1"/>
    </source>
</evidence>
<dbReference type="GO" id="GO:0005737">
    <property type="term" value="C:cytoplasm"/>
    <property type="evidence" value="ECO:0007669"/>
    <property type="project" value="TreeGrafter"/>
</dbReference>
<dbReference type="GO" id="GO:0008610">
    <property type="term" value="P:lipid biosynthetic process"/>
    <property type="evidence" value="ECO:0007669"/>
    <property type="project" value="UniProtKB-ARBA"/>
</dbReference>
<dbReference type="GO" id="GO:0031177">
    <property type="term" value="F:phosphopantetheine binding"/>
    <property type="evidence" value="ECO:0007669"/>
    <property type="project" value="TreeGrafter"/>
</dbReference>
<gene>
    <name evidence="2" type="ORF">Rhe02_90960</name>
</gene>
<feature type="domain" description="Condensation" evidence="1">
    <location>
        <begin position="61"/>
        <end position="334"/>
    </location>
</feature>
<dbReference type="GO" id="GO:0003824">
    <property type="term" value="F:catalytic activity"/>
    <property type="evidence" value="ECO:0007669"/>
    <property type="project" value="InterPro"/>
</dbReference>
<name>A0A8J3QJS0_9ACTN</name>